<dbReference type="Pfam" id="PF08241">
    <property type="entry name" value="Methyltransf_11"/>
    <property type="match status" value="1"/>
</dbReference>
<evidence type="ECO:0000313" key="4">
    <source>
        <dbReference type="Proteomes" id="UP001158067"/>
    </source>
</evidence>
<feature type="region of interest" description="Disordered" evidence="1">
    <location>
        <begin position="261"/>
        <end position="282"/>
    </location>
</feature>
<sequence>MSVDRETVLRANRLCYQKMTAADAPLCRIVSDAELANPLKTVDSVNWLGGNIHGWKVLCLAGGGGRQSCLYAAAGADVTVVDLSPAMLELDRQAARRRGFSPRLIEGSMDDLSMLAGADFDLVVHPVSTCYLPDIVAVYRQVATVMRSGGLYISQHKSPASLQTSIGRQHGNYQLLHPYYRDTAVPPPANSDAVSRRLREPGATEFLHRWEDLIGGLCRSGFVIEDLREPLHAEASPANNTFADRARFVPPYVRIKARRCPTGVAGGGSNQASEHPRPLLLT</sequence>
<keyword evidence="4" id="KW-1185">Reference proteome</keyword>
<protein>
    <submittedName>
        <fullName evidence="3">Methyltransferase domain-containing protein</fullName>
    </submittedName>
</protein>
<reference evidence="3 4" key="1">
    <citation type="submission" date="2017-05" db="EMBL/GenBank/DDBJ databases">
        <authorList>
            <person name="Varghese N."/>
            <person name="Submissions S."/>
        </authorList>
    </citation>
    <scope>NUCLEOTIDE SEQUENCE [LARGE SCALE GENOMIC DNA]</scope>
    <source>
        <strain evidence="3 4">DSM 25457</strain>
    </source>
</reference>
<dbReference type="SUPFAM" id="SSF53335">
    <property type="entry name" value="S-adenosyl-L-methionine-dependent methyltransferases"/>
    <property type="match status" value="1"/>
</dbReference>
<feature type="domain" description="Methyltransferase type 11" evidence="2">
    <location>
        <begin position="58"/>
        <end position="153"/>
    </location>
</feature>
<proteinExistence type="predicted"/>
<dbReference type="InterPro" id="IPR029063">
    <property type="entry name" value="SAM-dependent_MTases_sf"/>
</dbReference>
<evidence type="ECO:0000256" key="1">
    <source>
        <dbReference type="SAM" id="MobiDB-lite"/>
    </source>
</evidence>
<dbReference type="GO" id="GO:0032259">
    <property type="term" value="P:methylation"/>
    <property type="evidence" value="ECO:0007669"/>
    <property type="project" value="UniProtKB-KW"/>
</dbReference>
<keyword evidence="3" id="KW-0808">Transferase</keyword>
<evidence type="ECO:0000313" key="3">
    <source>
        <dbReference type="EMBL" id="SMP70563.1"/>
    </source>
</evidence>
<name>A0ABY1QGE1_9BACT</name>
<dbReference type="CDD" id="cd02440">
    <property type="entry name" value="AdoMet_MTases"/>
    <property type="match status" value="1"/>
</dbReference>
<evidence type="ECO:0000259" key="2">
    <source>
        <dbReference type="Pfam" id="PF08241"/>
    </source>
</evidence>
<keyword evidence="3" id="KW-0489">Methyltransferase</keyword>
<gene>
    <name evidence="3" type="ORF">SAMN06265222_11377</name>
</gene>
<dbReference type="GO" id="GO:0008168">
    <property type="term" value="F:methyltransferase activity"/>
    <property type="evidence" value="ECO:0007669"/>
    <property type="project" value="UniProtKB-KW"/>
</dbReference>
<dbReference type="EMBL" id="FXUG01000013">
    <property type="protein sequence ID" value="SMP70563.1"/>
    <property type="molecule type" value="Genomic_DNA"/>
</dbReference>
<dbReference type="InterPro" id="IPR013216">
    <property type="entry name" value="Methyltransf_11"/>
</dbReference>
<accession>A0ABY1QGE1</accession>
<dbReference type="Proteomes" id="UP001158067">
    <property type="component" value="Unassembled WGS sequence"/>
</dbReference>
<organism evidence="3 4">
    <name type="scientific">Neorhodopirellula lusitana</name>
    <dbReference type="NCBI Taxonomy" id="445327"/>
    <lineage>
        <taxon>Bacteria</taxon>
        <taxon>Pseudomonadati</taxon>
        <taxon>Planctomycetota</taxon>
        <taxon>Planctomycetia</taxon>
        <taxon>Pirellulales</taxon>
        <taxon>Pirellulaceae</taxon>
        <taxon>Neorhodopirellula</taxon>
    </lineage>
</organism>
<comment type="caution">
    <text evidence="3">The sequence shown here is derived from an EMBL/GenBank/DDBJ whole genome shotgun (WGS) entry which is preliminary data.</text>
</comment>
<dbReference type="Gene3D" id="3.40.50.150">
    <property type="entry name" value="Vaccinia Virus protein VP39"/>
    <property type="match status" value="1"/>
</dbReference>